<accession>K1RLL0</accession>
<evidence type="ECO:0000256" key="5">
    <source>
        <dbReference type="ARBA" id="ARBA00033074"/>
    </source>
</evidence>
<organism evidence="8">
    <name type="scientific">human gut metagenome</name>
    <dbReference type="NCBI Taxonomy" id="408170"/>
    <lineage>
        <taxon>unclassified sequences</taxon>
        <taxon>metagenomes</taxon>
        <taxon>organismal metagenomes</taxon>
    </lineage>
</organism>
<evidence type="ECO:0000256" key="4">
    <source>
        <dbReference type="ARBA" id="ARBA00023143"/>
    </source>
</evidence>
<proteinExistence type="inferred from homology"/>
<evidence type="ECO:0000256" key="3">
    <source>
        <dbReference type="ARBA" id="ARBA00011255"/>
    </source>
</evidence>
<evidence type="ECO:0000259" key="7">
    <source>
        <dbReference type="Pfam" id="PF02465"/>
    </source>
</evidence>
<evidence type="ECO:0000256" key="1">
    <source>
        <dbReference type="ARBA" id="ARBA00004365"/>
    </source>
</evidence>
<keyword evidence="8" id="KW-0969">Cilium</keyword>
<evidence type="ECO:0000256" key="2">
    <source>
        <dbReference type="ARBA" id="ARBA00009764"/>
    </source>
</evidence>
<feature type="non-terminal residue" evidence="8">
    <location>
        <position position="253"/>
    </location>
</feature>
<dbReference type="AlphaFoldDB" id="K1RLL0"/>
<dbReference type="InterPro" id="IPR003481">
    <property type="entry name" value="FliD_N"/>
</dbReference>
<reference evidence="8" key="1">
    <citation type="journal article" date="2013" name="Environ. Microbiol.">
        <title>Microbiota from the distal guts of lean and obese adolescents exhibit partial functional redundancy besides clear differences in community structure.</title>
        <authorList>
            <person name="Ferrer M."/>
            <person name="Ruiz A."/>
            <person name="Lanza F."/>
            <person name="Haange S.B."/>
            <person name="Oberbach A."/>
            <person name="Till H."/>
            <person name="Bargiela R."/>
            <person name="Campoy C."/>
            <person name="Segura M.T."/>
            <person name="Richter M."/>
            <person name="von Bergen M."/>
            <person name="Seifert J."/>
            <person name="Suarez A."/>
        </authorList>
    </citation>
    <scope>NUCLEOTIDE SEQUENCE</scope>
</reference>
<protein>
    <recommendedName>
        <fullName evidence="6">Filament cap protein</fullName>
    </recommendedName>
    <alternativeName>
        <fullName evidence="5">Flagellar cap protein</fullName>
    </alternativeName>
</protein>
<gene>
    <name evidence="8" type="ORF">LEA_18367</name>
</gene>
<dbReference type="PANTHER" id="PTHR30288:SF0">
    <property type="entry name" value="FLAGELLAR HOOK-ASSOCIATED PROTEIN 2"/>
    <property type="match status" value="1"/>
</dbReference>
<dbReference type="GO" id="GO:0009424">
    <property type="term" value="C:bacterial-type flagellum hook"/>
    <property type="evidence" value="ECO:0007669"/>
    <property type="project" value="InterPro"/>
</dbReference>
<dbReference type="GO" id="GO:0071973">
    <property type="term" value="P:bacterial-type flagellum-dependent cell motility"/>
    <property type="evidence" value="ECO:0007669"/>
    <property type="project" value="TreeGrafter"/>
</dbReference>
<dbReference type="GO" id="GO:0009421">
    <property type="term" value="C:bacterial-type flagellum filament cap"/>
    <property type="evidence" value="ECO:0007669"/>
    <property type="project" value="InterPro"/>
</dbReference>
<keyword evidence="4" id="KW-0975">Bacterial flagellum</keyword>
<name>K1RLL0_9ZZZZ</name>
<dbReference type="EMBL" id="AJWY01012601">
    <property type="protein sequence ID" value="EKC49497.1"/>
    <property type="molecule type" value="Genomic_DNA"/>
</dbReference>
<comment type="subcellular location">
    <subcellularLocation>
        <location evidence="1">Bacterial flagellum</location>
    </subcellularLocation>
</comment>
<dbReference type="PANTHER" id="PTHR30288">
    <property type="entry name" value="FLAGELLAR CAP/ASSEMBLY PROTEIN FLID"/>
    <property type="match status" value="1"/>
</dbReference>
<keyword evidence="8" id="KW-0282">Flagellum</keyword>
<dbReference type="InterPro" id="IPR040026">
    <property type="entry name" value="FliD"/>
</dbReference>
<evidence type="ECO:0000313" key="8">
    <source>
        <dbReference type="EMBL" id="EKC49497.1"/>
    </source>
</evidence>
<comment type="subunit">
    <text evidence="3">Homopentamer.</text>
</comment>
<sequence length="253" mass="27418">MLSGIQAKIDKQNQAKQQLLWKQEIYRDIISDINNFQAKYFNLASDSCLRLESFYNSMKTSSSSSAAEVTVGNNALDGDFSMQIARLATASSVTSAKVGTGEISTSTSKSDSFEYNRNIDIKIGDRSVSVDLKGAVTADDICGRINSAIGLADFAKAEKENVTIYKDDDGNELTYTDGKYYDKDNNEYTGNVNTSTEERIKNITFESDSEFEISGSSAGLSILGFSGTIKSAAAKDDDGNEISGKYELESASV</sequence>
<comment type="caution">
    <text evidence="8">The sequence shown here is derived from an EMBL/GenBank/DDBJ whole genome shotgun (WGS) entry which is preliminary data.</text>
</comment>
<keyword evidence="8" id="KW-0966">Cell projection</keyword>
<evidence type="ECO:0000256" key="6">
    <source>
        <dbReference type="ARBA" id="ARBA00033192"/>
    </source>
</evidence>
<dbReference type="Pfam" id="PF02465">
    <property type="entry name" value="FliD_N"/>
    <property type="match status" value="1"/>
</dbReference>
<comment type="similarity">
    <text evidence="2">Belongs to the FliD family.</text>
</comment>
<feature type="domain" description="Flagellar hook-associated protein 2 N-terminal" evidence="7">
    <location>
        <begin position="6"/>
        <end position="90"/>
    </location>
</feature>